<comment type="caution">
    <text evidence="2">The sequence shown here is derived from an EMBL/GenBank/DDBJ whole genome shotgun (WGS) entry which is preliminary data.</text>
</comment>
<organism evidence="2 3">
    <name type="scientific">Brassica cretica</name>
    <name type="common">Mustard</name>
    <dbReference type="NCBI Taxonomy" id="69181"/>
    <lineage>
        <taxon>Eukaryota</taxon>
        <taxon>Viridiplantae</taxon>
        <taxon>Streptophyta</taxon>
        <taxon>Embryophyta</taxon>
        <taxon>Tracheophyta</taxon>
        <taxon>Spermatophyta</taxon>
        <taxon>Magnoliopsida</taxon>
        <taxon>eudicotyledons</taxon>
        <taxon>Gunneridae</taxon>
        <taxon>Pentapetalae</taxon>
        <taxon>rosids</taxon>
        <taxon>malvids</taxon>
        <taxon>Brassicales</taxon>
        <taxon>Brassicaceae</taxon>
        <taxon>Brassiceae</taxon>
        <taxon>Brassica</taxon>
    </lineage>
</organism>
<name>A0ABQ7EAF1_BRACR</name>
<gene>
    <name evidence="2" type="ORF">DY000_02021185</name>
</gene>
<reference evidence="2 3" key="1">
    <citation type="journal article" date="2020" name="BMC Genomics">
        <title>Intraspecific diversification of the crop wild relative Brassica cretica Lam. using demographic model selection.</title>
        <authorList>
            <person name="Kioukis A."/>
            <person name="Michalopoulou V.A."/>
            <person name="Briers L."/>
            <person name="Pirintsos S."/>
            <person name="Studholme D.J."/>
            <person name="Pavlidis P."/>
            <person name="Sarris P.F."/>
        </authorList>
    </citation>
    <scope>NUCLEOTIDE SEQUENCE [LARGE SCALE GENOMIC DNA]</scope>
    <source>
        <strain evidence="3">cv. PFS-1207/04</strain>
    </source>
</reference>
<feature type="region of interest" description="Disordered" evidence="1">
    <location>
        <begin position="1"/>
        <end position="21"/>
    </location>
</feature>
<proteinExistence type="predicted"/>
<sequence>MSSSEDKCEVSKDKHEDRRKMEYFREAINSTESRKGKSKPSLGGVYKDVENKERIRYPSNGSEVEFSGGVQFQEESLWVFLKQSKDQSQKGFLVHSTSVHQKSFSVYRKGERSGTCRMVESSSVQFPGHAKCSDQRLSLSSSRSAEKIERDQSSLRSILEAPKVIGDRLKTVEATNRQERRERDMEAKVSQKERQHSGVLSERWRLWT</sequence>
<protein>
    <recommendedName>
        <fullName evidence="4">DUF4005 domain-containing protein</fullName>
    </recommendedName>
</protein>
<evidence type="ECO:0000256" key="1">
    <source>
        <dbReference type="SAM" id="MobiDB-lite"/>
    </source>
</evidence>
<dbReference type="EMBL" id="QGKV02000299">
    <property type="protein sequence ID" value="KAF3593335.1"/>
    <property type="molecule type" value="Genomic_DNA"/>
</dbReference>
<evidence type="ECO:0000313" key="3">
    <source>
        <dbReference type="Proteomes" id="UP000266723"/>
    </source>
</evidence>
<evidence type="ECO:0008006" key="4">
    <source>
        <dbReference type="Google" id="ProtNLM"/>
    </source>
</evidence>
<accession>A0ABQ7EAF1</accession>
<evidence type="ECO:0000313" key="2">
    <source>
        <dbReference type="EMBL" id="KAF3593335.1"/>
    </source>
</evidence>
<keyword evidence="3" id="KW-1185">Reference proteome</keyword>
<dbReference type="Proteomes" id="UP000266723">
    <property type="component" value="Unassembled WGS sequence"/>
</dbReference>
<feature type="region of interest" description="Disordered" evidence="1">
    <location>
        <begin position="170"/>
        <end position="208"/>
    </location>
</feature>